<dbReference type="PROSITE" id="PS51450">
    <property type="entry name" value="LRR"/>
    <property type="match status" value="1"/>
</dbReference>
<protein>
    <submittedName>
        <fullName evidence="7">Chondroadherin-like protein</fullName>
    </submittedName>
</protein>
<keyword evidence="4" id="KW-0812">Transmembrane</keyword>
<dbReference type="OrthoDB" id="28057at2759"/>
<dbReference type="AlphaFoldDB" id="A0A9Q0YSH7"/>
<dbReference type="Pfam" id="PF13855">
    <property type="entry name" value="LRR_8"/>
    <property type="match status" value="3"/>
</dbReference>
<dbReference type="InterPro" id="IPR003591">
    <property type="entry name" value="Leu-rich_rpt_typical-subtyp"/>
</dbReference>
<organism evidence="7 8">
    <name type="scientific">Holothuria leucospilota</name>
    <name type="common">Black long sea cucumber</name>
    <name type="synonym">Mertensiothuria leucospilota</name>
    <dbReference type="NCBI Taxonomy" id="206669"/>
    <lineage>
        <taxon>Eukaryota</taxon>
        <taxon>Metazoa</taxon>
        <taxon>Echinodermata</taxon>
        <taxon>Eleutherozoa</taxon>
        <taxon>Echinozoa</taxon>
        <taxon>Holothuroidea</taxon>
        <taxon>Aspidochirotacea</taxon>
        <taxon>Aspidochirotida</taxon>
        <taxon>Holothuriidae</taxon>
        <taxon>Holothuria</taxon>
    </lineage>
</organism>
<name>A0A9Q0YSH7_HOLLE</name>
<dbReference type="Proteomes" id="UP001152320">
    <property type="component" value="Chromosome 16"/>
</dbReference>
<proteinExistence type="predicted"/>
<dbReference type="InterPro" id="IPR003599">
    <property type="entry name" value="Ig_sub"/>
</dbReference>
<dbReference type="InterPro" id="IPR013783">
    <property type="entry name" value="Ig-like_fold"/>
</dbReference>
<evidence type="ECO:0000256" key="1">
    <source>
        <dbReference type="ARBA" id="ARBA00022614"/>
    </source>
</evidence>
<dbReference type="EMBL" id="JAIZAY010000016">
    <property type="protein sequence ID" value="KAJ8026805.1"/>
    <property type="molecule type" value="Genomic_DNA"/>
</dbReference>
<dbReference type="SUPFAM" id="SSF48726">
    <property type="entry name" value="Immunoglobulin"/>
    <property type="match status" value="1"/>
</dbReference>
<dbReference type="GO" id="GO:0005886">
    <property type="term" value="C:plasma membrane"/>
    <property type="evidence" value="ECO:0007669"/>
    <property type="project" value="TreeGrafter"/>
</dbReference>
<dbReference type="InterPro" id="IPR032675">
    <property type="entry name" value="LRR_dom_sf"/>
</dbReference>
<evidence type="ECO:0000259" key="5">
    <source>
        <dbReference type="SMART" id="SM00082"/>
    </source>
</evidence>
<dbReference type="Gene3D" id="3.80.10.10">
    <property type="entry name" value="Ribonuclease Inhibitor"/>
    <property type="match status" value="2"/>
</dbReference>
<reference evidence="7" key="1">
    <citation type="submission" date="2021-10" db="EMBL/GenBank/DDBJ databases">
        <title>Tropical sea cucumber genome reveals ecological adaptation and Cuvierian tubules defense mechanism.</title>
        <authorList>
            <person name="Chen T."/>
        </authorList>
    </citation>
    <scope>NUCLEOTIDE SEQUENCE</scope>
    <source>
        <strain evidence="7">Nanhai2018</strain>
        <tissue evidence="7">Muscle</tissue>
    </source>
</reference>
<keyword evidence="1" id="KW-0433">Leucine-rich repeat</keyword>
<dbReference type="InterPro" id="IPR000483">
    <property type="entry name" value="Cys-rich_flank_reg_C"/>
</dbReference>
<keyword evidence="2" id="KW-0732">Signal</keyword>
<keyword evidence="8" id="KW-1185">Reference proteome</keyword>
<dbReference type="PANTHER" id="PTHR24369">
    <property type="entry name" value="ANTIGEN BSP, PUTATIVE-RELATED"/>
    <property type="match status" value="1"/>
</dbReference>
<feature type="transmembrane region" description="Helical" evidence="4">
    <location>
        <begin position="472"/>
        <end position="494"/>
    </location>
</feature>
<evidence type="ECO:0000256" key="2">
    <source>
        <dbReference type="ARBA" id="ARBA00022729"/>
    </source>
</evidence>
<keyword evidence="4" id="KW-0472">Membrane</keyword>
<dbReference type="SMART" id="SM00082">
    <property type="entry name" value="LRRCT"/>
    <property type="match status" value="1"/>
</dbReference>
<keyword evidence="3" id="KW-0677">Repeat</keyword>
<accession>A0A9Q0YSH7</accession>
<dbReference type="SMART" id="SM00369">
    <property type="entry name" value="LRR_TYP"/>
    <property type="match status" value="6"/>
</dbReference>
<evidence type="ECO:0000259" key="6">
    <source>
        <dbReference type="SMART" id="SM00409"/>
    </source>
</evidence>
<dbReference type="InterPro" id="IPR036179">
    <property type="entry name" value="Ig-like_dom_sf"/>
</dbReference>
<evidence type="ECO:0000313" key="7">
    <source>
        <dbReference type="EMBL" id="KAJ8026805.1"/>
    </source>
</evidence>
<dbReference type="PANTHER" id="PTHR24369:SF210">
    <property type="entry name" value="CHAOPTIN-RELATED"/>
    <property type="match status" value="1"/>
</dbReference>
<dbReference type="SUPFAM" id="SSF52058">
    <property type="entry name" value="L domain-like"/>
    <property type="match status" value="1"/>
</dbReference>
<keyword evidence="4" id="KW-1133">Transmembrane helix</keyword>
<feature type="domain" description="LRRCT" evidence="5">
    <location>
        <begin position="323"/>
        <end position="372"/>
    </location>
</feature>
<sequence>MSLFCTPDIRKWIFRCNKPELLNMARFINLVALILAMGADRLQASVTSQCSMEDRFFDCRNAGLDSVPTIPPEAISVDLSFNNIKELRIAEFENLTELGQLTISFNNISFIEFGTFASLGKLVSLILSNNSLTSVNRETFLGLSDSLEMLGLDNNPSLQLEEGTLQALHSVARILLKGLKDANAYNFSGIPTLEFLALPDCKIQSLEADNFLSLPVLSTLDLAGNDLGSFPTDVVETLPSLTSLNLEYNNITKTIGRIVSDKSSLETLNLDYNKMESLHHRTFEGMTRLSTLTLTYNEIQSIPVGTFSVGLDDQSIEVHLEGNPLSCDCNMRWISSWLKNSNHLMDDAVCFFPQQLYKTPIASLTPDKFACLPESVSGALQYNVSLGSNLTIPSPFTYEKYTHVAWFTACDSPRSPIIPDDTYSFEANSSLVISNVTPSLCTLYECEASNFAGKATVTISVDLQGVGNGPNYLVIALSVGVGVVGVIAIVALACHFSRVRKYSRALRMMRYNNLSEETDT</sequence>
<dbReference type="CDD" id="cd00096">
    <property type="entry name" value="Ig"/>
    <property type="match status" value="1"/>
</dbReference>
<evidence type="ECO:0000313" key="8">
    <source>
        <dbReference type="Proteomes" id="UP001152320"/>
    </source>
</evidence>
<evidence type="ECO:0000256" key="3">
    <source>
        <dbReference type="ARBA" id="ARBA00022737"/>
    </source>
</evidence>
<feature type="domain" description="Immunoglobulin" evidence="6">
    <location>
        <begin position="379"/>
        <end position="464"/>
    </location>
</feature>
<dbReference type="Gene3D" id="2.60.40.10">
    <property type="entry name" value="Immunoglobulins"/>
    <property type="match status" value="1"/>
</dbReference>
<gene>
    <name evidence="7" type="ORF">HOLleu_31747</name>
</gene>
<comment type="caution">
    <text evidence="7">The sequence shown here is derived from an EMBL/GenBank/DDBJ whole genome shotgun (WGS) entry which is preliminary data.</text>
</comment>
<dbReference type="InterPro" id="IPR050541">
    <property type="entry name" value="LRR_TM_domain-containing"/>
</dbReference>
<dbReference type="InterPro" id="IPR001611">
    <property type="entry name" value="Leu-rich_rpt"/>
</dbReference>
<evidence type="ECO:0000256" key="4">
    <source>
        <dbReference type="SAM" id="Phobius"/>
    </source>
</evidence>
<dbReference type="SMART" id="SM00409">
    <property type="entry name" value="IG"/>
    <property type="match status" value="1"/>
</dbReference>